<dbReference type="PRINTS" id="PR00326">
    <property type="entry name" value="GTP1OBG"/>
</dbReference>
<dbReference type="GO" id="GO:0042254">
    <property type="term" value="P:ribosome biogenesis"/>
    <property type="evidence" value="ECO:0007669"/>
    <property type="project" value="UniProtKB-KW"/>
</dbReference>
<dbReference type="InterPro" id="IPR006073">
    <property type="entry name" value="GTP-bd"/>
</dbReference>
<feature type="binding site" evidence="9">
    <location>
        <begin position="119"/>
        <end position="122"/>
    </location>
    <ligand>
        <name>GTP</name>
        <dbReference type="ChEBI" id="CHEBI:37565"/>
        <label>1</label>
    </ligand>
</feature>
<keyword evidence="3 9" id="KW-0690">Ribosome biogenesis</keyword>
<feature type="domain" description="EngA-type G" evidence="12">
    <location>
        <begin position="3"/>
        <end position="167"/>
    </location>
</feature>
<organism evidence="13 14">
    <name type="scientific">Biomaibacter acetigenes</name>
    <dbReference type="NCBI Taxonomy" id="2316383"/>
    <lineage>
        <taxon>Bacteria</taxon>
        <taxon>Bacillati</taxon>
        <taxon>Bacillota</taxon>
        <taxon>Clostridia</taxon>
        <taxon>Thermosediminibacterales</taxon>
        <taxon>Tepidanaerobacteraceae</taxon>
        <taxon>Biomaibacter</taxon>
    </lineage>
</organism>
<dbReference type="PANTHER" id="PTHR43834">
    <property type="entry name" value="GTPASE DER"/>
    <property type="match status" value="1"/>
</dbReference>
<dbReference type="FunFam" id="3.40.50.300:FF:000040">
    <property type="entry name" value="GTPase Der"/>
    <property type="match status" value="1"/>
</dbReference>
<evidence type="ECO:0000256" key="9">
    <source>
        <dbReference type="HAMAP-Rule" id="MF_00195"/>
    </source>
</evidence>
<dbReference type="CDD" id="cd01895">
    <property type="entry name" value="EngA2"/>
    <property type="match status" value="1"/>
</dbReference>
<accession>A0A3G2R4S3</accession>
<feature type="binding site" evidence="9">
    <location>
        <begin position="56"/>
        <end position="60"/>
    </location>
    <ligand>
        <name>GTP</name>
        <dbReference type="ChEBI" id="CHEBI:37565"/>
        <label>1</label>
    </ligand>
</feature>
<evidence type="ECO:0000256" key="8">
    <source>
        <dbReference type="ARBA" id="ARBA00053470"/>
    </source>
</evidence>
<sequence length="440" mass="49511">MSFTVAIVGRPNVGKSTLFNRIIGKRVSIVDDKPGVTRDRIYGQIEWNGKKLTVVDTGGVEPASRDIILNQMKRQVDFAIDTADVIVFLVDGKEGLTSADEDVASILRKSGKPVLLVVNKVDNFRNVPENYEFYRLGFDDIIFISASHGLAVGDLLDRLTDYIKDMPEEPEDEDIIKVAVVGKPNVGKSSLVNAILGEERVIVSDIPGTTRDAIDTFFEVDGKKMVFIDTAGMRRKSKVKEDVEFYSNVRALGAIERSDVVLMVLDATQDISEQDKRIAGIAHEAGKAIIVVVNKWDLIEKDEHTMNQFREKIKTEFAFMQYAPTLFISAKTGQRVHRIIELINFVMDQYTFRVKTPLLNDLVREATAIVEPPSIKGKKLKIYYAVQTGIKPPTFVFFINDLKLFHFSYARFLENKLRETFGLEGTPVVIKGKEKGEKNR</sequence>
<dbReference type="FunFam" id="3.40.50.300:FF:000057">
    <property type="entry name" value="GTPase Der"/>
    <property type="match status" value="1"/>
</dbReference>
<dbReference type="FunFam" id="3.30.300.20:FF:000004">
    <property type="entry name" value="GTPase Der"/>
    <property type="match status" value="1"/>
</dbReference>
<evidence type="ECO:0000256" key="6">
    <source>
        <dbReference type="ARBA" id="ARBA00023134"/>
    </source>
</evidence>
<evidence type="ECO:0000256" key="7">
    <source>
        <dbReference type="ARBA" id="ARBA00032345"/>
    </source>
</evidence>
<evidence type="ECO:0000256" key="4">
    <source>
        <dbReference type="ARBA" id="ARBA00022737"/>
    </source>
</evidence>
<gene>
    <name evidence="9" type="primary">der</name>
    <name evidence="13" type="ORF">D2962_06865</name>
</gene>
<dbReference type="InterPro" id="IPR032859">
    <property type="entry name" value="KH_dom-like"/>
</dbReference>
<feature type="domain" description="EngA-type G" evidence="12">
    <location>
        <begin position="176"/>
        <end position="351"/>
    </location>
</feature>
<dbReference type="GO" id="GO:0005525">
    <property type="term" value="F:GTP binding"/>
    <property type="evidence" value="ECO:0007669"/>
    <property type="project" value="UniProtKB-UniRule"/>
</dbReference>
<feature type="binding site" evidence="9">
    <location>
        <begin position="229"/>
        <end position="233"/>
    </location>
    <ligand>
        <name>GTP</name>
        <dbReference type="ChEBI" id="CHEBI:37565"/>
        <label>2</label>
    </ligand>
</feature>
<feature type="binding site" evidence="9">
    <location>
        <begin position="294"/>
        <end position="297"/>
    </location>
    <ligand>
        <name>GTP</name>
        <dbReference type="ChEBI" id="CHEBI:37565"/>
        <label>2</label>
    </ligand>
</feature>
<feature type="binding site" evidence="9">
    <location>
        <begin position="182"/>
        <end position="189"/>
    </location>
    <ligand>
        <name>GTP</name>
        <dbReference type="ChEBI" id="CHEBI:37565"/>
        <label>2</label>
    </ligand>
</feature>
<keyword evidence="6 9" id="KW-0342">GTP-binding</keyword>
<dbReference type="SUPFAM" id="SSF52540">
    <property type="entry name" value="P-loop containing nucleoside triphosphate hydrolases"/>
    <property type="match status" value="2"/>
</dbReference>
<dbReference type="Pfam" id="PF01926">
    <property type="entry name" value="MMR_HSR1"/>
    <property type="match status" value="2"/>
</dbReference>
<evidence type="ECO:0000256" key="1">
    <source>
        <dbReference type="ARBA" id="ARBA00008279"/>
    </source>
</evidence>
<dbReference type="Proteomes" id="UP000280960">
    <property type="component" value="Chromosome"/>
</dbReference>
<dbReference type="Gene3D" id="3.40.50.300">
    <property type="entry name" value="P-loop containing nucleotide triphosphate hydrolases"/>
    <property type="match status" value="2"/>
</dbReference>
<evidence type="ECO:0000256" key="3">
    <source>
        <dbReference type="ARBA" id="ARBA00022517"/>
    </source>
</evidence>
<evidence type="ECO:0000256" key="10">
    <source>
        <dbReference type="PROSITE-ProRule" id="PRU01049"/>
    </source>
</evidence>
<dbReference type="Gene3D" id="3.30.300.20">
    <property type="match status" value="1"/>
</dbReference>
<dbReference type="PANTHER" id="PTHR43834:SF6">
    <property type="entry name" value="GTPASE DER"/>
    <property type="match status" value="1"/>
</dbReference>
<keyword evidence="5 9" id="KW-0547">Nucleotide-binding</keyword>
<dbReference type="AlphaFoldDB" id="A0A3G2R4S3"/>
<dbReference type="NCBIfam" id="TIGR03594">
    <property type="entry name" value="GTPase_EngA"/>
    <property type="match status" value="1"/>
</dbReference>
<evidence type="ECO:0000256" key="5">
    <source>
        <dbReference type="ARBA" id="ARBA00022741"/>
    </source>
</evidence>
<dbReference type="KEGG" id="bacg:D2962_06865"/>
<feature type="binding site" evidence="9">
    <location>
        <begin position="9"/>
        <end position="16"/>
    </location>
    <ligand>
        <name>GTP</name>
        <dbReference type="ChEBI" id="CHEBI:37565"/>
        <label>1</label>
    </ligand>
</feature>
<keyword evidence="4 11" id="KW-0677">Repeat</keyword>
<dbReference type="NCBIfam" id="TIGR00231">
    <property type="entry name" value="small_GTP"/>
    <property type="match status" value="2"/>
</dbReference>
<dbReference type="Pfam" id="PF14714">
    <property type="entry name" value="KH_dom-like"/>
    <property type="match status" value="1"/>
</dbReference>
<dbReference type="EMBL" id="CP033169">
    <property type="protein sequence ID" value="AYO30379.1"/>
    <property type="molecule type" value="Genomic_DNA"/>
</dbReference>
<dbReference type="InterPro" id="IPR015946">
    <property type="entry name" value="KH_dom-like_a/b"/>
</dbReference>
<dbReference type="InterPro" id="IPR031166">
    <property type="entry name" value="G_ENGA"/>
</dbReference>
<dbReference type="HAMAP" id="MF_00195">
    <property type="entry name" value="GTPase_Der"/>
    <property type="match status" value="1"/>
</dbReference>
<evidence type="ECO:0000256" key="11">
    <source>
        <dbReference type="RuleBase" id="RU004481"/>
    </source>
</evidence>
<dbReference type="InterPro" id="IPR027417">
    <property type="entry name" value="P-loop_NTPase"/>
</dbReference>
<evidence type="ECO:0000313" key="13">
    <source>
        <dbReference type="EMBL" id="AYO30379.1"/>
    </source>
</evidence>
<keyword evidence="14" id="KW-1185">Reference proteome</keyword>
<comment type="similarity">
    <text evidence="1 9 10 11">Belongs to the TRAFAC class TrmE-Era-EngA-EngB-Septin-like GTPase superfamily. EngA (Der) GTPase family.</text>
</comment>
<comment type="function">
    <text evidence="8 9 11">GTPase that plays an essential role in the late steps of ribosome biogenesis.</text>
</comment>
<evidence type="ECO:0000313" key="14">
    <source>
        <dbReference type="Proteomes" id="UP000280960"/>
    </source>
</evidence>
<protein>
    <recommendedName>
        <fullName evidence="2 9">GTPase Der</fullName>
    </recommendedName>
    <alternativeName>
        <fullName evidence="7 9">GTP-binding protein EngA</fullName>
    </alternativeName>
</protein>
<dbReference type="InterPro" id="IPR005225">
    <property type="entry name" value="Small_GTP-bd"/>
</dbReference>
<dbReference type="InterPro" id="IPR016484">
    <property type="entry name" value="GTPase_Der"/>
</dbReference>
<reference evidence="13 14" key="1">
    <citation type="submission" date="2018-10" db="EMBL/GenBank/DDBJ databases">
        <authorList>
            <person name="Zhang X."/>
        </authorList>
    </citation>
    <scope>NUCLEOTIDE SEQUENCE [LARGE SCALE GENOMIC DNA]</scope>
    <source>
        <strain evidence="13 14">SK-G1</strain>
    </source>
</reference>
<dbReference type="CDD" id="cd01894">
    <property type="entry name" value="EngA1"/>
    <property type="match status" value="1"/>
</dbReference>
<comment type="subunit">
    <text evidence="9">Associates with the 50S ribosomal subunit.</text>
</comment>
<proteinExistence type="inferred from homology"/>
<dbReference type="PIRSF" id="PIRSF006485">
    <property type="entry name" value="GTP-binding_EngA"/>
    <property type="match status" value="1"/>
</dbReference>
<evidence type="ECO:0000256" key="2">
    <source>
        <dbReference type="ARBA" id="ARBA00020953"/>
    </source>
</evidence>
<evidence type="ECO:0000259" key="12">
    <source>
        <dbReference type="PROSITE" id="PS51712"/>
    </source>
</evidence>
<dbReference type="PROSITE" id="PS51712">
    <property type="entry name" value="G_ENGA"/>
    <property type="match status" value="2"/>
</dbReference>
<dbReference type="RefSeq" id="WP_122014570.1">
    <property type="nucleotide sequence ID" value="NZ_CP033169.1"/>
</dbReference>
<dbReference type="GO" id="GO:0043022">
    <property type="term" value="F:ribosome binding"/>
    <property type="evidence" value="ECO:0007669"/>
    <property type="project" value="TreeGrafter"/>
</dbReference>
<name>A0A3G2R4S3_9FIRM</name>